<dbReference type="Gene3D" id="3.30.390.130">
    <property type="match status" value="1"/>
</dbReference>
<evidence type="ECO:0000256" key="8">
    <source>
        <dbReference type="ARBA" id="ARBA00022833"/>
    </source>
</evidence>
<comment type="subcellular location">
    <subcellularLocation>
        <location evidence="11">Cytoplasm</location>
    </subcellularLocation>
</comment>
<evidence type="ECO:0000256" key="1">
    <source>
        <dbReference type="ARBA" id="ARBA00000900"/>
    </source>
</evidence>
<dbReference type="PROSITE" id="PS50918">
    <property type="entry name" value="WWE"/>
    <property type="match status" value="2"/>
</dbReference>
<proteinExistence type="inferred from homology"/>
<dbReference type="GO" id="GO:0005737">
    <property type="term" value="C:cytoplasm"/>
    <property type="evidence" value="ECO:0007669"/>
    <property type="project" value="UniProtKB-SubCell"/>
</dbReference>
<feature type="region of interest" description="Disordered" evidence="12">
    <location>
        <begin position="378"/>
        <end position="397"/>
    </location>
</feature>
<feature type="compositionally biased region" description="Polar residues" evidence="12">
    <location>
        <begin position="245"/>
        <end position="274"/>
    </location>
</feature>
<evidence type="ECO:0000259" key="13">
    <source>
        <dbReference type="PROSITE" id="PS50089"/>
    </source>
</evidence>
<evidence type="ECO:0000256" key="2">
    <source>
        <dbReference type="ARBA" id="ARBA00004906"/>
    </source>
</evidence>
<keyword evidence="6" id="KW-0677">Repeat</keyword>
<feature type="region of interest" description="Disordered" evidence="12">
    <location>
        <begin position="328"/>
        <end position="373"/>
    </location>
</feature>
<dbReference type="PANTHER" id="PTHR12622">
    <property type="entry name" value="DELTEX-RELATED"/>
    <property type="match status" value="1"/>
</dbReference>
<dbReference type="SMART" id="SM00184">
    <property type="entry name" value="RING"/>
    <property type="match status" value="1"/>
</dbReference>
<evidence type="ECO:0000256" key="3">
    <source>
        <dbReference type="ARBA" id="ARBA00009413"/>
    </source>
</evidence>
<dbReference type="Pfam" id="PF18102">
    <property type="entry name" value="DTC"/>
    <property type="match status" value="1"/>
</dbReference>
<dbReference type="EC" id="2.3.2.27" evidence="11"/>
<dbReference type="Gene3D" id="3.30.720.50">
    <property type="match status" value="2"/>
</dbReference>
<dbReference type="Gene3D" id="3.30.40.10">
    <property type="entry name" value="Zinc/RING finger domain, C3HC4 (zinc finger)"/>
    <property type="match status" value="1"/>
</dbReference>
<dbReference type="FunFam" id="3.30.390.130:FF:000001">
    <property type="entry name" value="Probable E3 ubiquitin-protein ligase DTX3"/>
    <property type="match status" value="1"/>
</dbReference>
<feature type="domain" description="RING-type" evidence="13">
    <location>
        <begin position="540"/>
        <end position="601"/>
    </location>
</feature>
<dbReference type="GeneTree" id="ENSGT00940000157122"/>
<evidence type="ECO:0000313" key="15">
    <source>
        <dbReference type="Ensembl" id="ENSMMDP00005006382.1"/>
    </source>
</evidence>
<evidence type="ECO:0000256" key="11">
    <source>
        <dbReference type="RuleBase" id="RU367105"/>
    </source>
</evidence>
<dbReference type="PROSITE" id="PS50089">
    <property type="entry name" value="ZF_RING_2"/>
    <property type="match status" value="1"/>
</dbReference>
<dbReference type="GO" id="GO:0008270">
    <property type="term" value="F:zinc ion binding"/>
    <property type="evidence" value="ECO:0007669"/>
    <property type="project" value="UniProtKB-KW"/>
</dbReference>
<dbReference type="Pfam" id="PF02825">
    <property type="entry name" value="WWE"/>
    <property type="match status" value="2"/>
</dbReference>
<sequence>MANSNNMLLASAVVVWEWLNEHGRWRPYGPAVSHHIEAAIRSSDPRGGSVVLGQVDSRLSPYIIDLQSMHQFRQDTGTIRPVRRSFYDPASAPGQGWQWEWENDAGTWTPYDMEVAIAIQNGHTRQQPCLDLAPLGFCYLIDFQNMTQVNRQSQRCRRIQRRADMAYPLVSGPLPLPKGGGGGLTGALLGVGVSGASVSTGNPVYPNGGLPATGLGQPCACQQCMLVLSVKSTAGTGGGGGVAVQTLSRRSLTMQRPKNSISTTSKALSPSKSATLGRGQQQNSNSNANYSLTLPHGLAISRNTASPRRNAQLFAQSLAALTAGTASLSLSSSSNRPPPPSLPPPLPPSSNPNPPSMPATPAPSSASESVPTATLVTPACSVTTPPSPVPSPSPVVMKPQRTPSVTATVCHAPLPQRSSLAGLSRPALQRIAMAQSRALIASGVPTVPVKNLNGSSPVHPALAGITGILMSAAALPVCLTRPPKLVLHPPPVSKSDIKPVPGLGHCCRKTTKKQTRKGKTPEEVVKKYLQKVKSPPEEDCTICMEPLGGPSGYKGPGVGPVSRAESVGRLAQCGHQYHLQCLVAMYNNGNKDGSLQCPTCKTIYGVKTGNQPAGKMEYHIIPHSLPGHPDCKTIRIIYNIPPGIQGPEHPNPGKPFTARGFPRHCYLPDSEKGRKVLRLLLVAWDRRLIFSVGTSSTTGESDTVIWNEVHHKTEFGSNLTGHGFPDPGHLDNVLEELRAQGITEDDGLTEK</sequence>
<evidence type="ECO:0000256" key="4">
    <source>
        <dbReference type="ARBA" id="ARBA00022679"/>
    </source>
</evidence>
<dbReference type="GO" id="GO:0007219">
    <property type="term" value="P:Notch signaling pathway"/>
    <property type="evidence" value="ECO:0007669"/>
    <property type="project" value="UniProtKB-KW"/>
</dbReference>
<dbReference type="InterPro" id="IPR001841">
    <property type="entry name" value="Znf_RING"/>
</dbReference>
<keyword evidence="7 10" id="KW-0863">Zinc-finger</keyword>
<evidence type="ECO:0000256" key="6">
    <source>
        <dbReference type="ARBA" id="ARBA00022737"/>
    </source>
</evidence>
<dbReference type="SUPFAM" id="SSF57850">
    <property type="entry name" value="RING/U-box"/>
    <property type="match status" value="1"/>
</dbReference>
<keyword evidence="11" id="KW-0963">Cytoplasm</keyword>
<dbReference type="FunFam" id="3.30.40.10:FF:000097">
    <property type="entry name" value="E3 ubiquitin-protein ligase DTX4"/>
    <property type="match status" value="1"/>
</dbReference>
<feature type="region of interest" description="Disordered" evidence="12">
    <location>
        <begin position="235"/>
        <end position="290"/>
    </location>
</feature>
<dbReference type="InterPro" id="IPR039398">
    <property type="entry name" value="Deltex_fam"/>
</dbReference>
<dbReference type="InterPro" id="IPR018957">
    <property type="entry name" value="Znf_C3HC4_RING-type"/>
</dbReference>
<dbReference type="UniPathway" id="UPA00143"/>
<organism evidence="15 16">
    <name type="scientific">Myripristis murdjan</name>
    <name type="common">pinecone soldierfish</name>
    <dbReference type="NCBI Taxonomy" id="586833"/>
    <lineage>
        <taxon>Eukaryota</taxon>
        <taxon>Metazoa</taxon>
        <taxon>Chordata</taxon>
        <taxon>Craniata</taxon>
        <taxon>Vertebrata</taxon>
        <taxon>Euteleostomi</taxon>
        <taxon>Actinopterygii</taxon>
        <taxon>Neopterygii</taxon>
        <taxon>Teleostei</taxon>
        <taxon>Neoteleostei</taxon>
        <taxon>Acanthomorphata</taxon>
        <taxon>Holocentriformes</taxon>
        <taxon>Holocentridae</taxon>
        <taxon>Myripristis</taxon>
    </lineage>
</organism>
<dbReference type="GO" id="GO:0061630">
    <property type="term" value="F:ubiquitin protein ligase activity"/>
    <property type="evidence" value="ECO:0007669"/>
    <property type="project" value="UniProtKB-UniRule"/>
</dbReference>
<keyword evidence="5 11" id="KW-0479">Metal-binding</keyword>
<reference evidence="15" key="3">
    <citation type="submission" date="2025-09" db="UniProtKB">
        <authorList>
            <consortium name="Ensembl"/>
        </authorList>
    </citation>
    <scope>IDENTIFICATION</scope>
</reference>
<dbReference type="InterPro" id="IPR004170">
    <property type="entry name" value="WWE_dom"/>
</dbReference>
<feature type="domain" description="WWE" evidence="14">
    <location>
        <begin position="85"/>
        <end position="161"/>
    </location>
</feature>
<evidence type="ECO:0000256" key="10">
    <source>
        <dbReference type="PROSITE-ProRule" id="PRU00175"/>
    </source>
</evidence>
<keyword evidence="4 11" id="KW-0808">Transferase</keyword>
<dbReference type="SMART" id="SM00678">
    <property type="entry name" value="WWE"/>
    <property type="match status" value="2"/>
</dbReference>
<dbReference type="InterPro" id="IPR013083">
    <property type="entry name" value="Znf_RING/FYVE/PHD"/>
</dbReference>
<keyword evidence="16" id="KW-1185">Reference proteome</keyword>
<dbReference type="Proteomes" id="UP000472263">
    <property type="component" value="Chromosome 1"/>
</dbReference>
<accession>A0A667WV03</accession>
<gene>
    <name evidence="15" type="primary">LOC115363757</name>
</gene>
<dbReference type="RefSeq" id="XP_029913905.1">
    <property type="nucleotide sequence ID" value="XM_030058045.1"/>
</dbReference>
<feature type="domain" description="WWE" evidence="14">
    <location>
        <begin position="2"/>
        <end position="84"/>
    </location>
</feature>
<dbReference type="InParanoid" id="A0A667WV03"/>
<dbReference type="Pfam" id="PF00097">
    <property type="entry name" value="zf-C3HC4"/>
    <property type="match status" value="1"/>
</dbReference>
<dbReference type="InterPro" id="IPR039399">
    <property type="entry name" value="Deltex_C_sf"/>
</dbReference>
<comment type="catalytic activity">
    <reaction evidence="1 11">
        <text>S-ubiquitinyl-[E2 ubiquitin-conjugating enzyme]-L-cysteine + [acceptor protein]-L-lysine = [E2 ubiquitin-conjugating enzyme]-L-cysteine + N(6)-ubiquitinyl-[acceptor protein]-L-lysine.</text>
        <dbReference type="EC" id="2.3.2.27"/>
    </reaction>
</comment>
<feature type="compositionally biased region" description="Low complexity" evidence="12">
    <location>
        <begin position="280"/>
        <end position="290"/>
    </location>
</feature>
<dbReference type="InterPro" id="IPR039396">
    <property type="entry name" value="Deltex_C"/>
</dbReference>
<comment type="pathway">
    <text evidence="2 11">Protein modification; protein ubiquitination.</text>
</comment>
<dbReference type="InterPro" id="IPR018123">
    <property type="entry name" value="WWE-dom_subgr"/>
</dbReference>
<reference evidence="15" key="1">
    <citation type="submission" date="2019-06" db="EMBL/GenBank/DDBJ databases">
        <authorList>
            <consortium name="Wellcome Sanger Institute Data Sharing"/>
        </authorList>
    </citation>
    <scope>NUCLEOTIDE SEQUENCE [LARGE SCALE GENOMIC DNA]</scope>
</reference>
<comment type="similarity">
    <text evidence="3 11">Belongs to the Deltex family.</text>
</comment>
<evidence type="ECO:0000313" key="16">
    <source>
        <dbReference type="Proteomes" id="UP000472263"/>
    </source>
</evidence>
<dbReference type="InterPro" id="IPR037197">
    <property type="entry name" value="WWE_dom_sf"/>
</dbReference>
<dbReference type="GeneID" id="115363757"/>
<protein>
    <recommendedName>
        <fullName evidence="11">E3 ubiquitin-protein ligase</fullName>
        <ecNumber evidence="11">2.3.2.27</ecNumber>
    </recommendedName>
</protein>
<dbReference type="FunFam" id="3.30.720.50:FF:000005">
    <property type="entry name" value="Probable E3 ubiquitin-protein ligase DTX2"/>
    <property type="match status" value="1"/>
</dbReference>
<feature type="compositionally biased region" description="Low complexity" evidence="12">
    <location>
        <begin position="362"/>
        <end position="373"/>
    </location>
</feature>
<name>A0A667WV03_9TELE</name>
<evidence type="ECO:0000256" key="12">
    <source>
        <dbReference type="SAM" id="MobiDB-lite"/>
    </source>
</evidence>
<dbReference type="SUPFAM" id="SSF117839">
    <property type="entry name" value="WWE domain"/>
    <property type="match status" value="2"/>
</dbReference>
<keyword evidence="8 11" id="KW-0862">Zinc</keyword>
<keyword evidence="9" id="KW-0914">Notch signaling pathway</keyword>
<dbReference type="AlphaFoldDB" id="A0A667WV03"/>
<dbReference type="CDD" id="cd09633">
    <property type="entry name" value="Deltex_C"/>
    <property type="match status" value="1"/>
</dbReference>
<dbReference type="OrthoDB" id="2449614at2759"/>
<evidence type="ECO:0000256" key="5">
    <source>
        <dbReference type="ARBA" id="ARBA00022723"/>
    </source>
</evidence>
<evidence type="ECO:0000256" key="7">
    <source>
        <dbReference type="ARBA" id="ARBA00022771"/>
    </source>
</evidence>
<dbReference type="GO" id="GO:0016567">
    <property type="term" value="P:protein ubiquitination"/>
    <property type="evidence" value="ECO:0007669"/>
    <property type="project" value="UniProtKB-UniRule"/>
</dbReference>
<feature type="compositionally biased region" description="Pro residues" evidence="12">
    <location>
        <begin position="336"/>
        <end position="361"/>
    </location>
</feature>
<evidence type="ECO:0000256" key="9">
    <source>
        <dbReference type="ARBA" id="ARBA00022976"/>
    </source>
</evidence>
<dbReference type="Ensembl" id="ENSMMDT00005006548.1">
    <property type="protein sequence ID" value="ENSMMDP00005006382.1"/>
    <property type="gene ID" value="ENSMMDG00005003156.1"/>
</dbReference>
<evidence type="ECO:0000259" key="14">
    <source>
        <dbReference type="PROSITE" id="PS50918"/>
    </source>
</evidence>
<reference evidence="15" key="2">
    <citation type="submission" date="2025-08" db="UniProtKB">
        <authorList>
            <consortium name="Ensembl"/>
        </authorList>
    </citation>
    <scope>IDENTIFICATION</scope>
</reference>